<keyword evidence="3" id="KW-0547">Nucleotide-binding</keyword>
<proteinExistence type="inferred from homology"/>
<dbReference type="Proteomes" id="UP000006294">
    <property type="component" value="Chromosome"/>
</dbReference>
<dbReference type="GO" id="GO:0008673">
    <property type="term" value="F:2-dehydro-3-deoxygluconokinase activity"/>
    <property type="evidence" value="ECO:0007669"/>
    <property type="project" value="UniProtKB-EC"/>
</dbReference>
<dbReference type="PANTHER" id="PTHR43085:SF1">
    <property type="entry name" value="PSEUDOURIDINE KINASE-RELATED"/>
    <property type="match status" value="1"/>
</dbReference>
<reference evidence="7 8" key="1">
    <citation type="submission" date="2011-01" db="EMBL/GenBank/DDBJ databases">
        <title>Whole genome sequence of Amphibacillus xylinus NBRC 15112.</title>
        <authorList>
            <person name="Nakazawa H."/>
            <person name="Katano Y."/>
            <person name="Nakamura S."/>
            <person name="Sasagawa M."/>
            <person name="Fukada J."/>
            <person name="Arai T."/>
            <person name="Sasakura N."/>
            <person name="Mochizuki D."/>
            <person name="Hosoyama A."/>
            <person name="Harada K."/>
            <person name="Horikawa H."/>
            <person name="Kato Y."/>
            <person name="Harada T."/>
            <person name="Sasaki K."/>
            <person name="Sekiguchi M."/>
            <person name="Hodoyama M."/>
            <person name="Nishiko R."/>
            <person name="Narita H."/>
            <person name="Hanamaki A."/>
            <person name="Hata C."/>
            <person name="Konno Y."/>
            <person name="Niimura Y."/>
            <person name="Yamazaki S."/>
            <person name="Fujita N."/>
        </authorList>
    </citation>
    <scope>NUCLEOTIDE SEQUENCE [LARGE SCALE GENOMIC DNA]</scope>
    <source>
        <strain evidence="8">ATCC 51415 / DSM 6626 / JCM 7361 / LMG 17667 / NBRC 15112 / Ep01</strain>
    </source>
</reference>
<evidence type="ECO:0000256" key="2">
    <source>
        <dbReference type="ARBA" id="ARBA00022679"/>
    </source>
</evidence>
<dbReference type="PANTHER" id="PTHR43085">
    <property type="entry name" value="HEXOKINASE FAMILY MEMBER"/>
    <property type="match status" value="1"/>
</dbReference>
<gene>
    <name evidence="7" type="primary">kdgK</name>
    <name evidence="7" type="ordered locus">AXY_02760</name>
</gene>
<dbReference type="EC" id="2.7.1.45" evidence="7"/>
<evidence type="ECO:0000256" key="4">
    <source>
        <dbReference type="ARBA" id="ARBA00022777"/>
    </source>
</evidence>
<dbReference type="SUPFAM" id="SSF53613">
    <property type="entry name" value="Ribokinase-like"/>
    <property type="match status" value="1"/>
</dbReference>
<dbReference type="Pfam" id="PF00294">
    <property type="entry name" value="PfkB"/>
    <property type="match status" value="1"/>
</dbReference>
<organism evidence="7 8">
    <name type="scientific">Amphibacillus xylanus (strain ATCC 51415 / DSM 6626 / JCM 7361 / LMG 17667 / NBRC 15112 / Ep01)</name>
    <dbReference type="NCBI Taxonomy" id="698758"/>
    <lineage>
        <taxon>Bacteria</taxon>
        <taxon>Bacillati</taxon>
        <taxon>Bacillota</taxon>
        <taxon>Bacilli</taxon>
        <taxon>Bacillales</taxon>
        <taxon>Bacillaceae</taxon>
        <taxon>Amphibacillus</taxon>
    </lineage>
</organism>
<dbReference type="HOGENOM" id="CLU_027634_6_0_9"/>
<dbReference type="KEGG" id="axl:AXY_02760"/>
<dbReference type="Gene3D" id="3.40.1190.20">
    <property type="match status" value="1"/>
</dbReference>
<sequence>MTDVVTLGETMVLFQPSSQGKITDSQYFLKSIGGAESNVALALARLNHPVRWISKLGNDPFGKLILRTLQAENVNVEHVITDSENPTAVFFKEARPLRDPAVYYYRKHSAASHLSVDDFDDQWLLGARHLHMTGITPALSHDSFLLTEAIMKRARELGLTVSFDPNIRFKLWSKEEAKEKLLRLLPYSTIFMPGEDELAFLYPEVESTEDAVKQIHELGVDLIVIKKGEQGSYASLKGKTIAKPAFKIEHVIDSVGAGDAFCAGLLHELLKGDLKNITLSQLELALVTANTMGAYATQFKGDWEGAPTEEELNDLLGKSTLIDR</sequence>
<evidence type="ECO:0000256" key="1">
    <source>
        <dbReference type="ARBA" id="ARBA00010688"/>
    </source>
</evidence>
<keyword evidence="8" id="KW-1185">Reference proteome</keyword>
<dbReference type="PATRIC" id="fig|698758.3.peg.278"/>
<dbReference type="PROSITE" id="PS00584">
    <property type="entry name" value="PFKB_KINASES_2"/>
    <property type="match status" value="1"/>
</dbReference>
<dbReference type="InterPro" id="IPR029056">
    <property type="entry name" value="Ribokinase-like"/>
</dbReference>
<dbReference type="AlphaFoldDB" id="K0J5Y3"/>
<feature type="domain" description="Carbohydrate kinase PfkB" evidence="6">
    <location>
        <begin position="1"/>
        <end position="302"/>
    </location>
</feature>
<name>K0J5Y3_AMPXN</name>
<keyword evidence="5" id="KW-0067">ATP-binding</keyword>
<dbReference type="eggNOG" id="COG0524">
    <property type="taxonomic scope" value="Bacteria"/>
</dbReference>
<accession>K0J5Y3</accession>
<evidence type="ECO:0000256" key="5">
    <source>
        <dbReference type="ARBA" id="ARBA00022840"/>
    </source>
</evidence>
<dbReference type="RefSeq" id="WP_015009014.1">
    <property type="nucleotide sequence ID" value="NC_018704.1"/>
</dbReference>
<evidence type="ECO:0000256" key="3">
    <source>
        <dbReference type="ARBA" id="ARBA00022741"/>
    </source>
</evidence>
<evidence type="ECO:0000313" key="7">
    <source>
        <dbReference type="EMBL" id="BAM46408.1"/>
    </source>
</evidence>
<dbReference type="EMBL" id="AP012050">
    <property type="protein sequence ID" value="BAM46408.1"/>
    <property type="molecule type" value="Genomic_DNA"/>
</dbReference>
<evidence type="ECO:0000259" key="6">
    <source>
        <dbReference type="Pfam" id="PF00294"/>
    </source>
</evidence>
<dbReference type="STRING" id="698758.AXY_02760"/>
<dbReference type="InterPro" id="IPR002173">
    <property type="entry name" value="Carboh/pur_kinase_PfkB_CS"/>
</dbReference>
<dbReference type="GO" id="GO:0005524">
    <property type="term" value="F:ATP binding"/>
    <property type="evidence" value="ECO:0007669"/>
    <property type="project" value="UniProtKB-KW"/>
</dbReference>
<keyword evidence="2 7" id="KW-0808">Transferase</keyword>
<keyword evidence="4 7" id="KW-0418">Kinase</keyword>
<dbReference type="OrthoDB" id="9813569at2"/>
<evidence type="ECO:0000313" key="8">
    <source>
        <dbReference type="Proteomes" id="UP000006294"/>
    </source>
</evidence>
<protein>
    <submittedName>
        <fullName evidence="7">2-keto-3-deoxygluconate kinase</fullName>
        <ecNumber evidence="7">2.7.1.45</ecNumber>
    </submittedName>
</protein>
<dbReference type="InterPro" id="IPR050306">
    <property type="entry name" value="PfkB_Carbo_kinase"/>
</dbReference>
<comment type="similarity">
    <text evidence="1">Belongs to the carbohydrate kinase PfkB family.</text>
</comment>
<dbReference type="InterPro" id="IPR011611">
    <property type="entry name" value="PfkB_dom"/>
</dbReference>
<dbReference type="CDD" id="cd01166">
    <property type="entry name" value="KdgK"/>
    <property type="match status" value="1"/>
</dbReference>